<sequence>MNIYGKKCVGFCLLSIFVMMASTSGAHASTGTEGQVGAPSNETNEAVAAEAVQEVSEPRFTVMLDKLHSVADTLTVKHPVQ</sequence>
<reference evidence="2 3" key="1">
    <citation type="submission" date="2018-08" db="EMBL/GenBank/DDBJ databases">
        <title>Recombination of ecologically and evolutionarily significant loci maintains genetic cohesion in the Pseudomonas syringae species complex.</title>
        <authorList>
            <person name="Dillon M."/>
            <person name="Thakur S."/>
            <person name="Almeida R.N.D."/>
            <person name="Weir B.S."/>
            <person name="Guttman D.S."/>
        </authorList>
    </citation>
    <scope>NUCLEOTIDE SEQUENCE [LARGE SCALE GENOMIC DNA]</scope>
    <source>
        <strain evidence="2 3">88_10</strain>
    </source>
</reference>
<evidence type="ECO:0000256" key="1">
    <source>
        <dbReference type="SAM" id="SignalP"/>
    </source>
</evidence>
<proteinExistence type="predicted"/>
<evidence type="ECO:0000313" key="3">
    <source>
        <dbReference type="Proteomes" id="UP000282378"/>
    </source>
</evidence>
<feature type="non-terminal residue" evidence="2">
    <location>
        <position position="81"/>
    </location>
</feature>
<protein>
    <submittedName>
        <fullName evidence="2">Uncharacterized protein</fullName>
    </submittedName>
</protein>
<feature type="chain" id="PRO_5018296625" evidence="1">
    <location>
        <begin position="29"/>
        <end position="81"/>
    </location>
</feature>
<feature type="signal peptide" evidence="1">
    <location>
        <begin position="1"/>
        <end position="28"/>
    </location>
</feature>
<dbReference type="Proteomes" id="UP000282378">
    <property type="component" value="Unassembled WGS sequence"/>
</dbReference>
<evidence type="ECO:0000313" key="2">
    <source>
        <dbReference type="EMBL" id="RML50054.1"/>
    </source>
</evidence>
<gene>
    <name evidence="2" type="ORF">APX70_08237</name>
</gene>
<organism evidence="2 3">
    <name type="scientific">Pseudomonas syringae pv. maculicola</name>
    <dbReference type="NCBI Taxonomy" id="59511"/>
    <lineage>
        <taxon>Bacteria</taxon>
        <taxon>Pseudomonadati</taxon>
        <taxon>Pseudomonadota</taxon>
        <taxon>Gammaproteobacteria</taxon>
        <taxon>Pseudomonadales</taxon>
        <taxon>Pseudomonadaceae</taxon>
        <taxon>Pseudomonas</taxon>
    </lineage>
</organism>
<comment type="caution">
    <text evidence="2">The sequence shown here is derived from an EMBL/GenBank/DDBJ whole genome shotgun (WGS) entry which is preliminary data.</text>
</comment>
<name>A0A3M2WEW9_PSEYM</name>
<accession>A0A3M2WEW9</accession>
<keyword evidence="1" id="KW-0732">Signal</keyword>
<dbReference type="EMBL" id="RBNL01003474">
    <property type="protein sequence ID" value="RML50054.1"/>
    <property type="molecule type" value="Genomic_DNA"/>
</dbReference>
<dbReference type="AlphaFoldDB" id="A0A3M2WEW9"/>